<keyword evidence="2" id="KW-1185">Reference proteome</keyword>
<dbReference type="RefSeq" id="WP_311162533.1">
    <property type="nucleotide sequence ID" value="NZ_JAVQLW010000004.1"/>
</dbReference>
<reference evidence="2" key="1">
    <citation type="submission" date="2023-07" db="EMBL/GenBank/DDBJ databases">
        <title>Paracoccus sp. MBLB3053 whole genome sequence.</title>
        <authorList>
            <person name="Hwang C.Y."/>
            <person name="Cho E.-S."/>
            <person name="Seo M.-J."/>
        </authorList>
    </citation>
    <scope>NUCLEOTIDE SEQUENCE [LARGE SCALE GENOMIC DNA]</scope>
    <source>
        <strain evidence="2">MBLB3053</strain>
    </source>
</reference>
<name>A0ABU2HXL1_9RHOB</name>
<gene>
    <name evidence="1" type="ORF">RGQ15_19760</name>
</gene>
<organism evidence="1 2">
    <name type="scientific">Paracoccus aurantius</name>
    <dbReference type="NCBI Taxonomy" id="3073814"/>
    <lineage>
        <taxon>Bacteria</taxon>
        <taxon>Pseudomonadati</taxon>
        <taxon>Pseudomonadota</taxon>
        <taxon>Alphaproteobacteria</taxon>
        <taxon>Rhodobacterales</taxon>
        <taxon>Paracoccaceae</taxon>
        <taxon>Paracoccus</taxon>
    </lineage>
</organism>
<evidence type="ECO:0000313" key="2">
    <source>
        <dbReference type="Proteomes" id="UP001269144"/>
    </source>
</evidence>
<evidence type="ECO:0000313" key="1">
    <source>
        <dbReference type="EMBL" id="MDS9469799.1"/>
    </source>
</evidence>
<protein>
    <submittedName>
        <fullName evidence="1">Uncharacterized protein</fullName>
    </submittedName>
</protein>
<comment type="caution">
    <text evidence="1">The sequence shown here is derived from an EMBL/GenBank/DDBJ whole genome shotgun (WGS) entry which is preliminary data.</text>
</comment>
<proteinExistence type="predicted"/>
<sequence length="108" mass="11633">MPDDAKDAIQDATEAEARFQALWTAANESPVRYLETGEDEEIDTAGAFGAWIREIADACREGGLIDEADHAEMQQCGDTVAKILGKVSPEALRARLTSLGPEDPISID</sequence>
<accession>A0ABU2HXL1</accession>
<dbReference type="Proteomes" id="UP001269144">
    <property type="component" value="Unassembled WGS sequence"/>
</dbReference>
<dbReference type="EMBL" id="JAVQLW010000004">
    <property type="protein sequence ID" value="MDS9469799.1"/>
    <property type="molecule type" value="Genomic_DNA"/>
</dbReference>